<evidence type="ECO:0000259" key="6">
    <source>
        <dbReference type="Pfam" id="PF04932"/>
    </source>
</evidence>
<keyword evidence="2 5" id="KW-0812">Transmembrane</keyword>
<accession>A0A5S3QJ24</accession>
<feature type="transmembrane region" description="Helical" evidence="5">
    <location>
        <begin position="169"/>
        <end position="202"/>
    </location>
</feature>
<evidence type="ECO:0000313" key="8">
    <source>
        <dbReference type="Proteomes" id="UP000306980"/>
    </source>
</evidence>
<sequence length="213" mass="23896">MYLVSGAFILYLSRKNNLHYIILGFLLITSLITSARTGIVSFLVVFSIYNFLQLYKYLYKGSPKGLLLLLMNIGLLIGSVFLIFSIRGKASLSGSGRLKLNEIAFNIFQDNPIMGVGFGSTTYSHIGGMLPHNLFFQALAQGGIIYFVPLFIFIITLLLTCLNNNSKYFYLFILILFGAMLIPNILSSRFIGVVFLIFVLSLENNKNKRAYPI</sequence>
<dbReference type="RefSeq" id="WP_138602817.1">
    <property type="nucleotide sequence ID" value="NZ_VCIA01000001.1"/>
</dbReference>
<feature type="domain" description="O-antigen ligase-related" evidence="6">
    <location>
        <begin position="23"/>
        <end position="147"/>
    </location>
</feature>
<dbReference type="Proteomes" id="UP000306980">
    <property type="component" value="Unassembled WGS sequence"/>
</dbReference>
<protein>
    <recommendedName>
        <fullName evidence="6">O-antigen ligase-related domain-containing protein</fullName>
    </recommendedName>
</protein>
<evidence type="ECO:0000256" key="2">
    <source>
        <dbReference type="ARBA" id="ARBA00022692"/>
    </source>
</evidence>
<dbReference type="InterPro" id="IPR007016">
    <property type="entry name" value="O-antigen_ligase-rel_domated"/>
</dbReference>
<feature type="transmembrane region" description="Helical" evidence="5">
    <location>
        <begin position="20"/>
        <end position="46"/>
    </location>
</feature>
<feature type="transmembrane region" description="Helical" evidence="5">
    <location>
        <begin position="138"/>
        <end position="162"/>
    </location>
</feature>
<keyword evidence="4 5" id="KW-0472">Membrane</keyword>
<gene>
    <name evidence="7" type="ORF">FFL34_07230</name>
</gene>
<dbReference type="EMBL" id="VCIA01000001">
    <property type="protein sequence ID" value="TMN21932.1"/>
    <property type="molecule type" value="Genomic_DNA"/>
</dbReference>
<name>A0A5S3QJ24_9BACI</name>
<dbReference type="AlphaFoldDB" id="A0A5S3QJ24"/>
<dbReference type="Pfam" id="PF04932">
    <property type="entry name" value="Wzy_C"/>
    <property type="match status" value="1"/>
</dbReference>
<dbReference type="PANTHER" id="PTHR37422:SF13">
    <property type="entry name" value="LIPOPOLYSACCHARIDE BIOSYNTHESIS PROTEIN PA4999-RELATED"/>
    <property type="match status" value="1"/>
</dbReference>
<dbReference type="OrthoDB" id="5143502at2"/>
<evidence type="ECO:0000256" key="1">
    <source>
        <dbReference type="ARBA" id="ARBA00004141"/>
    </source>
</evidence>
<evidence type="ECO:0000256" key="3">
    <source>
        <dbReference type="ARBA" id="ARBA00022989"/>
    </source>
</evidence>
<feature type="transmembrane region" description="Helical" evidence="5">
    <location>
        <begin position="66"/>
        <end position="86"/>
    </location>
</feature>
<organism evidence="7 8">
    <name type="scientific">Lentibacillus cibarius</name>
    <dbReference type="NCBI Taxonomy" id="2583219"/>
    <lineage>
        <taxon>Bacteria</taxon>
        <taxon>Bacillati</taxon>
        <taxon>Bacillota</taxon>
        <taxon>Bacilli</taxon>
        <taxon>Bacillales</taxon>
        <taxon>Bacillaceae</taxon>
        <taxon>Lentibacillus</taxon>
    </lineage>
</organism>
<keyword evidence="3 5" id="KW-1133">Transmembrane helix</keyword>
<comment type="subcellular location">
    <subcellularLocation>
        <location evidence="1">Membrane</location>
        <topology evidence="1">Multi-pass membrane protein</topology>
    </subcellularLocation>
</comment>
<reference evidence="7 8" key="1">
    <citation type="submission" date="2019-05" db="EMBL/GenBank/DDBJ databases">
        <title>Genomic analysis of Lentibacillus sp. NKC220-2.</title>
        <authorList>
            <person name="Oh Y.J."/>
        </authorList>
    </citation>
    <scope>NUCLEOTIDE SEQUENCE [LARGE SCALE GENOMIC DNA]</scope>
    <source>
        <strain evidence="7 8">NKC220-2</strain>
    </source>
</reference>
<dbReference type="GO" id="GO:0016020">
    <property type="term" value="C:membrane"/>
    <property type="evidence" value="ECO:0007669"/>
    <property type="project" value="UniProtKB-SubCell"/>
</dbReference>
<dbReference type="InterPro" id="IPR051533">
    <property type="entry name" value="WaaL-like"/>
</dbReference>
<evidence type="ECO:0000256" key="5">
    <source>
        <dbReference type="SAM" id="Phobius"/>
    </source>
</evidence>
<proteinExistence type="predicted"/>
<comment type="caution">
    <text evidence="7">The sequence shown here is derived from an EMBL/GenBank/DDBJ whole genome shotgun (WGS) entry which is preliminary data.</text>
</comment>
<evidence type="ECO:0000256" key="4">
    <source>
        <dbReference type="ARBA" id="ARBA00023136"/>
    </source>
</evidence>
<evidence type="ECO:0000313" key="7">
    <source>
        <dbReference type="EMBL" id="TMN21932.1"/>
    </source>
</evidence>
<dbReference type="PANTHER" id="PTHR37422">
    <property type="entry name" value="TEICHURONIC ACID BIOSYNTHESIS PROTEIN TUAE"/>
    <property type="match status" value="1"/>
</dbReference>